<evidence type="ECO:0000313" key="1">
    <source>
        <dbReference type="EMBL" id="SFG52024.1"/>
    </source>
</evidence>
<reference evidence="2" key="1">
    <citation type="submission" date="2016-10" db="EMBL/GenBank/DDBJ databases">
        <authorList>
            <person name="Varghese N."/>
            <person name="Submissions S."/>
        </authorList>
    </citation>
    <scope>NUCLEOTIDE SEQUENCE [LARGE SCALE GENOMIC DNA]</scope>
    <source>
        <strain evidence="2">CGMCC 1.10971</strain>
    </source>
</reference>
<dbReference type="RefSeq" id="WP_090728406.1">
    <property type="nucleotide sequence ID" value="NZ_FOOU01000008.1"/>
</dbReference>
<dbReference type="Proteomes" id="UP000198623">
    <property type="component" value="Unassembled WGS sequence"/>
</dbReference>
<gene>
    <name evidence="1" type="ORF">SAMN05216175_1088</name>
</gene>
<dbReference type="STRING" id="1045558.SAMN05216175_1088"/>
<proteinExistence type="predicted"/>
<name>A0A1I2SGV5_9GAMM</name>
<evidence type="ECO:0000313" key="2">
    <source>
        <dbReference type="Proteomes" id="UP000198623"/>
    </source>
</evidence>
<dbReference type="OrthoDB" id="7032183at2"/>
<organism evidence="1 2">
    <name type="scientific">Neptunomonas qingdaonensis</name>
    <dbReference type="NCBI Taxonomy" id="1045558"/>
    <lineage>
        <taxon>Bacteria</taxon>
        <taxon>Pseudomonadati</taxon>
        <taxon>Pseudomonadota</taxon>
        <taxon>Gammaproteobacteria</taxon>
        <taxon>Oceanospirillales</taxon>
        <taxon>Oceanospirillaceae</taxon>
        <taxon>Neptunomonas</taxon>
    </lineage>
</organism>
<dbReference type="AlphaFoldDB" id="A0A1I2SGV5"/>
<dbReference type="EMBL" id="FOOU01000008">
    <property type="protein sequence ID" value="SFG52024.1"/>
    <property type="molecule type" value="Genomic_DNA"/>
</dbReference>
<sequence length="243" mass="28255">MNKYCTYSIRRFYELFISRRFDQNDVALFIVLARDYSKKGSVIRELGDFLAHPQQKDRGIVINSINKLMLEFEEYLEDDYRLPQGLPESVPRFEGIGGDDEIIRDLSLIFESFGIKKLDINKNNKSYRELVFCLIFLLGNFKIKYRDTILDLEISYSSSLALKAQCMSTKFINHYAQVTIIAVPNIWRRSDSSRLNGHILDGYIVRRFKEGFLGAIKYEQALSLDTPSIKDFGRGEVWPMDGK</sequence>
<protein>
    <submittedName>
        <fullName evidence="1">Uncharacterized protein</fullName>
    </submittedName>
</protein>
<accession>A0A1I2SGV5</accession>
<keyword evidence="2" id="KW-1185">Reference proteome</keyword>